<accession>A0A5B9W1E9</accession>
<evidence type="ECO:0000256" key="1">
    <source>
        <dbReference type="ARBA" id="ARBA00006420"/>
    </source>
</evidence>
<organism evidence="3 4">
    <name type="scientific">Aquisphaera giovannonii</name>
    <dbReference type="NCBI Taxonomy" id="406548"/>
    <lineage>
        <taxon>Bacteria</taxon>
        <taxon>Pseudomonadati</taxon>
        <taxon>Planctomycetota</taxon>
        <taxon>Planctomycetia</taxon>
        <taxon>Isosphaerales</taxon>
        <taxon>Isosphaeraceae</taxon>
        <taxon>Aquisphaera</taxon>
    </lineage>
</organism>
<evidence type="ECO:0000259" key="2">
    <source>
        <dbReference type="Pfam" id="PF01106"/>
    </source>
</evidence>
<dbReference type="Pfam" id="PF01106">
    <property type="entry name" value="NifU"/>
    <property type="match status" value="1"/>
</dbReference>
<dbReference type="Proteomes" id="UP000324233">
    <property type="component" value="Chromosome"/>
</dbReference>
<reference evidence="3 4" key="1">
    <citation type="submission" date="2019-08" db="EMBL/GenBank/DDBJ databases">
        <title>Deep-cultivation of Planctomycetes and their phenomic and genomic characterization uncovers novel biology.</title>
        <authorList>
            <person name="Wiegand S."/>
            <person name="Jogler M."/>
            <person name="Boedeker C."/>
            <person name="Pinto D."/>
            <person name="Vollmers J."/>
            <person name="Rivas-Marin E."/>
            <person name="Kohn T."/>
            <person name="Peeters S.H."/>
            <person name="Heuer A."/>
            <person name="Rast P."/>
            <person name="Oberbeckmann S."/>
            <person name="Bunk B."/>
            <person name="Jeske O."/>
            <person name="Meyerdierks A."/>
            <person name="Storesund J.E."/>
            <person name="Kallscheuer N."/>
            <person name="Luecker S."/>
            <person name="Lage O.M."/>
            <person name="Pohl T."/>
            <person name="Merkel B.J."/>
            <person name="Hornburger P."/>
            <person name="Mueller R.-W."/>
            <person name="Bruemmer F."/>
            <person name="Labrenz M."/>
            <person name="Spormann A.M."/>
            <person name="Op den Camp H."/>
            <person name="Overmann J."/>
            <person name="Amann R."/>
            <person name="Jetten M.S.M."/>
            <person name="Mascher T."/>
            <person name="Medema M.H."/>
            <person name="Devos D.P."/>
            <person name="Kaster A.-K."/>
            <person name="Ovreas L."/>
            <person name="Rohde M."/>
            <person name="Galperin M.Y."/>
            <person name="Jogler C."/>
        </authorList>
    </citation>
    <scope>NUCLEOTIDE SEQUENCE [LARGE SCALE GENOMIC DNA]</scope>
    <source>
        <strain evidence="3 4">OJF2</strain>
    </source>
</reference>
<dbReference type="RefSeq" id="WP_148594061.1">
    <property type="nucleotide sequence ID" value="NZ_CP042997.1"/>
</dbReference>
<dbReference type="KEGG" id="agv:OJF2_26210"/>
<dbReference type="GO" id="GO:0016226">
    <property type="term" value="P:iron-sulfur cluster assembly"/>
    <property type="evidence" value="ECO:0007669"/>
    <property type="project" value="InterPro"/>
</dbReference>
<dbReference type="EMBL" id="CP042997">
    <property type="protein sequence ID" value="QEH34087.1"/>
    <property type="molecule type" value="Genomic_DNA"/>
</dbReference>
<dbReference type="GO" id="GO:0005506">
    <property type="term" value="F:iron ion binding"/>
    <property type="evidence" value="ECO:0007669"/>
    <property type="project" value="InterPro"/>
</dbReference>
<evidence type="ECO:0000313" key="3">
    <source>
        <dbReference type="EMBL" id="QEH34087.1"/>
    </source>
</evidence>
<dbReference type="PANTHER" id="PTHR11178">
    <property type="entry name" value="IRON-SULFUR CLUSTER SCAFFOLD PROTEIN NFU-RELATED"/>
    <property type="match status" value="1"/>
</dbReference>
<protein>
    <submittedName>
        <fullName evidence="3">Fe/S biogenesis protein NfuA</fullName>
    </submittedName>
</protein>
<dbReference type="InterPro" id="IPR034904">
    <property type="entry name" value="FSCA_dom_sf"/>
</dbReference>
<feature type="domain" description="NIF system FeS cluster assembly NifU C-terminal" evidence="2">
    <location>
        <begin position="21"/>
        <end position="85"/>
    </location>
</feature>
<dbReference type="OrthoDB" id="9796965at2"/>
<keyword evidence="4" id="KW-1185">Reference proteome</keyword>
<sequence length="91" mass="9809">MPESSPSGTVAEGRSALLRRIEEVLEREVRPSLRDDGGDMTVVGIDEDNIVQVRLLGACQGCTSSVVTLTMLAERAVKAEVPEVRFLEAVP</sequence>
<name>A0A5B9W1E9_9BACT</name>
<dbReference type="AlphaFoldDB" id="A0A5B9W1E9"/>
<evidence type="ECO:0000313" key="4">
    <source>
        <dbReference type="Proteomes" id="UP000324233"/>
    </source>
</evidence>
<dbReference type="SUPFAM" id="SSF117916">
    <property type="entry name" value="Fe-S cluster assembly (FSCA) domain-like"/>
    <property type="match status" value="1"/>
</dbReference>
<comment type="similarity">
    <text evidence="1">Belongs to the NifU family.</text>
</comment>
<dbReference type="GO" id="GO:0051536">
    <property type="term" value="F:iron-sulfur cluster binding"/>
    <property type="evidence" value="ECO:0007669"/>
    <property type="project" value="InterPro"/>
</dbReference>
<dbReference type="InterPro" id="IPR001075">
    <property type="entry name" value="NIF_FeS_clus_asmbl_NifU_C"/>
</dbReference>
<proteinExistence type="inferred from homology"/>
<dbReference type="Gene3D" id="3.30.300.130">
    <property type="entry name" value="Fe-S cluster assembly (FSCA)"/>
    <property type="match status" value="1"/>
</dbReference>
<gene>
    <name evidence="3" type="primary">nfuA</name>
    <name evidence="3" type="ORF">OJF2_26210</name>
</gene>
<dbReference type="PANTHER" id="PTHR11178:SF1">
    <property type="entry name" value="NFU1 IRON-SULFUR CLUSTER SCAFFOLD HOMOLOG, MITOCHONDRIAL"/>
    <property type="match status" value="1"/>
</dbReference>